<keyword evidence="6" id="KW-0479">Metal-binding</keyword>
<feature type="transmembrane region" description="Helical" evidence="13">
    <location>
        <begin position="260"/>
        <end position="282"/>
    </location>
</feature>
<feature type="transmembrane region" description="Helical" evidence="13">
    <location>
        <begin position="294"/>
        <end position="312"/>
    </location>
</feature>
<feature type="transmembrane region" description="Helical" evidence="13">
    <location>
        <begin position="324"/>
        <end position="344"/>
    </location>
</feature>
<protein>
    <recommendedName>
        <fullName evidence="11">ascorbate ferrireductase (transmembrane)</fullName>
        <ecNumber evidence="11">7.2.1.3</ecNumber>
    </recommendedName>
</protein>
<dbReference type="Pfam" id="PF03188">
    <property type="entry name" value="Cytochrom_B561"/>
    <property type="match status" value="1"/>
</dbReference>
<evidence type="ECO:0000313" key="16">
    <source>
        <dbReference type="Proteomes" id="UP000823941"/>
    </source>
</evidence>
<evidence type="ECO:0000259" key="14">
    <source>
        <dbReference type="PROSITE" id="PS50939"/>
    </source>
</evidence>
<feature type="transmembrane region" description="Helical" evidence="13">
    <location>
        <begin position="229"/>
        <end position="248"/>
    </location>
</feature>
<keyword evidence="3" id="KW-0813">Transport</keyword>
<dbReference type="InterPro" id="IPR045150">
    <property type="entry name" value="CYB561D1/2"/>
</dbReference>
<evidence type="ECO:0000256" key="13">
    <source>
        <dbReference type="SAM" id="Phobius"/>
    </source>
</evidence>
<evidence type="ECO:0000256" key="7">
    <source>
        <dbReference type="ARBA" id="ARBA00022982"/>
    </source>
</evidence>
<keyword evidence="4" id="KW-0349">Heme</keyword>
<comment type="caution">
    <text evidence="15">The sequence shown here is derived from an EMBL/GenBank/DDBJ whole genome shotgun (WGS) entry which is preliminary data.</text>
</comment>
<evidence type="ECO:0000256" key="5">
    <source>
        <dbReference type="ARBA" id="ARBA00022692"/>
    </source>
</evidence>
<evidence type="ECO:0000256" key="9">
    <source>
        <dbReference type="ARBA" id="ARBA00023004"/>
    </source>
</evidence>
<accession>A0ABQ7Q894</accession>
<name>A0ABQ7Q894_PLUXY</name>
<dbReference type="Proteomes" id="UP000823941">
    <property type="component" value="Chromosome 19"/>
</dbReference>
<feature type="transmembrane region" description="Helical" evidence="13">
    <location>
        <begin position="157"/>
        <end position="175"/>
    </location>
</feature>
<dbReference type="PROSITE" id="PS50939">
    <property type="entry name" value="CYTOCHROME_B561"/>
    <property type="match status" value="1"/>
</dbReference>
<dbReference type="PANTHER" id="PTHR15422">
    <property type="entry name" value="OS05G0565100 PROTEIN"/>
    <property type="match status" value="1"/>
</dbReference>
<evidence type="ECO:0000256" key="12">
    <source>
        <dbReference type="SAM" id="MobiDB-lite"/>
    </source>
</evidence>
<evidence type="ECO:0000256" key="8">
    <source>
        <dbReference type="ARBA" id="ARBA00022989"/>
    </source>
</evidence>
<keyword evidence="9" id="KW-0408">Iron</keyword>
<proteinExistence type="predicted"/>
<feature type="region of interest" description="Disordered" evidence="12">
    <location>
        <begin position="15"/>
        <end position="59"/>
    </location>
</feature>
<dbReference type="SMART" id="SM00665">
    <property type="entry name" value="B561"/>
    <property type="match status" value="1"/>
</dbReference>
<keyword evidence="8 13" id="KW-1133">Transmembrane helix</keyword>
<keyword evidence="10 13" id="KW-0472">Membrane</keyword>
<feature type="domain" description="Cytochrome b561" evidence="14">
    <location>
        <begin position="153"/>
        <end position="344"/>
    </location>
</feature>
<sequence>MSNSDMHCISYYNEGEPLDLDNEPQRLNDNDHIQKDKDPRNIEEDFNQSNPMQKSNQAATNESYFTNEAEMANIDELHVHENYIINPESTGQSNPMEKSNQAVTNESHFVNAAEIANMDVLHQHEKYIITPESTEIMPKAMVTKIESESTFLTTFRLIINIITHILIAVTIFESVKLAMVSKPMNMIQLHIILCVIGYQFFMCQGVLVMSAKNSWSYFLSDTHSKYFHGVFHLLGFVLAAAGTALVVIDQSAKFSSVHGLLGIIALVLRISCIFCFELRAYVDGPWLKGIHFSLGILTLLASSACLALGLYYNVPQSLISDGFLLTLIAFTTIFTLLVIIQRSINFDLYKLPMI</sequence>
<evidence type="ECO:0000313" key="15">
    <source>
        <dbReference type="EMBL" id="KAG7301461.1"/>
    </source>
</evidence>
<evidence type="ECO:0000256" key="10">
    <source>
        <dbReference type="ARBA" id="ARBA00023136"/>
    </source>
</evidence>
<evidence type="ECO:0000256" key="4">
    <source>
        <dbReference type="ARBA" id="ARBA00022617"/>
    </source>
</evidence>
<dbReference type="Gene3D" id="1.20.120.1770">
    <property type="match status" value="1"/>
</dbReference>
<dbReference type="PANTHER" id="PTHR15422:SF43">
    <property type="entry name" value="ASCORBATE FERRIREDUCTASE (TRANSMEMBRANE)"/>
    <property type="match status" value="1"/>
</dbReference>
<keyword evidence="7" id="KW-0249">Electron transport</keyword>
<evidence type="ECO:0000256" key="2">
    <source>
        <dbReference type="ARBA" id="ARBA00004141"/>
    </source>
</evidence>
<keyword evidence="5 13" id="KW-0812">Transmembrane</keyword>
<dbReference type="InterPro" id="IPR006593">
    <property type="entry name" value="Cyt_b561/ferric_Rdtase_TM"/>
</dbReference>
<dbReference type="EMBL" id="JAHIBW010000019">
    <property type="protein sequence ID" value="KAG7301461.1"/>
    <property type="molecule type" value="Genomic_DNA"/>
</dbReference>
<comment type="subcellular location">
    <subcellularLocation>
        <location evidence="2">Membrane</location>
        <topology evidence="2">Multi-pass membrane protein</topology>
    </subcellularLocation>
</comment>
<comment type="cofactor">
    <cofactor evidence="1">
        <name>heme b</name>
        <dbReference type="ChEBI" id="CHEBI:60344"/>
    </cofactor>
</comment>
<feature type="compositionally biased region" description="Basic and acidic residues" evidence="12">
    <location>
        <begin position="23"/>
        <end position="43"/>
    </location>
</feature>
<feature type="transmembrane region" description="Helical" evidence="13">
    <location>
        <begin position="187"/>
        <end position="209"/>
    </location>
</feature>
<evidence type="ECO:0000256" key="1">
    <source>
        <dbReference type="ARBA" id="ARBA00001970"/>
    </source>
</evidence>
<dbReference type="EC" id="7.2.1.3" evidence="11"/>
<evidence type="ECO:0000256" key="6">
    <source>
        <dbReference type="ARBA" id="ARBA00022723"/>
    </source>
</evidence>
<feature type="compositionally biased region" description="Polar residues" evidence="12">
    <location>
        <begin position="47"/>
        <end position="59"/>
    </location>
</feature>
<evidence type="ECO:0000256" key="3">
    <source>
        <dbReference type="ARBA" id="ARBA00022448"/>
    </source>
</evidence>
<keyword evidence="16" id="KW-1185">Reference proteome</keyword>
<gene>
    <name evidence="15" type="ORF">JYU34_014419</name>
</gene>
<reference evidence="15 16" key="1">
    <citation type="submission" date="2021-06" db="EMBL/GenBank/DDBJ databases">
        <title>A haploid diamondback moth (Plutella xylostella L.) genome assembly resolves 31 chromosomes and identifies a diamide resistance mutation.</title>
        <authorList>
            <person name="Ward C.M."/>
            <person name="Perry K.D."/>
            <person name="Baker G."/>
            <person name="Powis K."/>
            <person name="Heckel D.G."/>
            <person name="Baxter S.W."/>
        </authorList>
    </citation>
    <scope>NUCLEOTIDE SEQUENCE [LARGE SCALE GENOMIC DNA]</scope>
    <source>
        <strain evidence="15 16">LV</strain>
        <tissue evidence="15">Single pupa</tissue>
    </source>
</reference>
<evidence type="ECO:0000256" key="11">
    <source>
        <dbReference type="ARBA" id="ARBA00024225"/>
    </source>
</evidence>
<organism evidence="15 16">
    <name type="scientific">Plutella xylostella</name>
    <name type="common">Diamondback moth</name>
    <name type="synonym">Plutella maculipennis</name>
    <dbReference type="NCBI Taxonomy" id="51655"/>
    <lineage>
        <taxon>Eukaryota</taxon>
        <taxon>Metazoa</taxon>
        <taxon>Ecdysozoa</taxon>
        <taxon>Arthropoda</taxon>
        <taxon>Hexapoda</taxon>
        <taxon>Insecta</taxon>
        <taxon>Pterygota</taxon>
        <taxon>Neoptera</taxon>
        <taxon>Endopterygota</taxon>
        <taxon>Lepidoptera</taxon>
        <taxon>Glossata</taxon>
        <taxon>Ditrysia</taxon>
        <taxon>Yponomeutoidea</taxon>
        <taxon>Plutellidae</taxon>
        <taxon>Plutella</taxon>
    </lineage>
</organism>